<evidence type="ECO:0000313" key="2">
    <source>
        <dbReference type="Proteomes" id="UP001165186"/>
    </source>
</evidence>
<proteinExistence type="predicted"/>
<reference evidence="1" key="1">
    <citation type="submission" date="2024-09" db="EMBL/GenBank/DDBJ databases">
        <title>Draft Genome Sequences of Neofusicoccum parvum.</title>
        <authorList>
            <person name="Ashida A."/>
            <person name="Camagna M."/>
            <person name="Tanaka A."/>
            <person name="Takemoto D."/>
        </authorList>
    </citation>
    <scope>NUCLEOTIDE SEQUENCE</scope>
    <source>
        <strain evidence="1">PPO83</strain>
    </source>
</reference>
<sequence>MAAATQAQPALTAADDNATHSPGAADDQPAIPGTVHLVDLEGTMRAKHAAGAAAHDIVLVPAPSDDPDDPLNWSPRRKALSSACMCMYTLMVGIASAAIYSVLEPISEATSLTLNDLNAGTGYLFLLAGWGCLFWQPLALQYGKRPVYLISILGTMGMCLWGPYTKTNGQWTASKILQGFFGAPIESLCEISVTDIYFTHERGRYLGLYALLLAGSNFFAPIIAGFINDGQGWEWVLYWCAIFCFIGFVFLFFLMEETNYVRHTPGTPVSSSPGTSTPTETEKSHPNEAAEPSKEAQPTSNTTATTHSASSVLESGSAATHDPAKPRKTYWDKLKLIQPADLHKPNQLAGMVYRPLAFLSFPVIFYAGFSYGANLVWFNVLNATASLILGGTYGFSASMVGLSYVSPLMGVAVASWYTGVLGDRFVLRRARRNGGVLEAEHRLWLFAPSLLLIPGGLVLWGVGASSGVHWFGCVFAAGVIALTNTVGLQLSVAYCIDSYRALSGEAIITVILVRNTMSFAIGYGITPWVDGMGLRDCFITAGFVGLAQCLTFLLMVRYGKGLRERSVGRYAKYVEQMARSGMIH</sequence>
<name>A0ACB5S031_9PEZI</name>
<comment type="caution">
    <text evidence="1">The sequence shown here is derived from an EMBL/GenBank/DDBJ whole genome shotgun (WGS) entry which is preliminary data.</text>
</comment>
<organism evidence="1 2">
    <name type="scientific">Neofusicoccum parvum</name>
    <dbReference type="NCBI Taxonomy" id="310453"/>
    <lineage>
        <taxon>Eukaryota</taxon>
        <taxon>Fungi</taxon>
        <taxon>Dikarya</taxon>
        <taxon>Ascomycota</taxon>
        <taxon>Pezizomycotina</taxon>
        <taxon>Dothideomycetes</taxon>
        <taxon>Dothideomycetes incertae sedis</taxon>
        <taxon>Botryosphaeriales</taxon>
        <taxon>Botryosphaeriaceae</taxon>
        <taxon>Neofusicoccum</taxon>
    </lineage>
</organism>
<gene>
    <name evidence="1" type="primary">g8366</name>
    <name evidence="1" type="ORF">NpPPO83_00008366</name>
</gene>
<protein>
    <submittedName>
        <fullName evidence="1">Mfs general substrate transporter</fullName>
    </submittedName>
</protein>
<evidence type="ECO:0000313" key="1">
    <source>
        <dbReference type="EMBL" id="GME26124.1"/>
    </source>
</evidence>
<dbReference type="EMBL" id="BSXG01000025">
    <property type="protein sequence ID" value="GME26124.1"/>
    <property type="molecule type" value="Genomic_DNA"/>
</dbReference>
<accession>A0ACB5S031</accession>
<dbReference type="Proteomes" id="UP001165186">
    <property type="component" value="Unassembled WGS sequence"/>
</dbReference>
<keyword evidence="2" id="KW-1185">Reference proteome</keyword>